<reference evidence="1" key="1">
    <citation type="submission" date="2022-08" db="EMBL/GenBank/DDBJ databases">
        <title>Genome sequencing of Pelomonas sp. UHG3.</title>
        <authorList>
            <person name="So Y."/>
        </authorList>
    </citation>
    <scope>NUCLEOTIDE SEQUENCE</scope>
    <source>
        <strain evidence="1">UHG3</strain>
    </source>
</reference>
<organism evidence="1 2">
    <name type="scientific">Roseateles hydrophilus</name>
    <dbReference type="NCBI Taxonomy" id="2975054"/>
    <lineage>
        <taxon>Bacteria</taxon>
        <taxon>Pseudomonadati</taxon>
        <taxon>Pseudomonadota</taxon>
        <taxon>Betaproteobacteria</taxon>
        <taxon>Burkholderiales</taxon>
        <taxon>Sphaerotilaceae</taxon>
        <taxon>Roseateles</taxon>
    </lineage>
</organism>
<name>A0ACC6CG28_9BURK</name>
<keyword evidence="2" id="KW-1185">Reference proteome</keyword>
<protein>
    <submittedName>
        <fullName evidence="1">Tetratricopeptide repeat protein</fullName>
    </submittedName>
</protein>
<proteinExistence type="predicted"/>
<evidence type="ECO:0000313" key="1">
    <source>
        <dbReference type="EMBL" id="MCY4747388.1"/>
    </source>
</evidence>
<accession>A0ACC6CG28</accession>
<dbReference type="EMBL" id="JAPPUY010000006">
    <property type="protein sequence ID" value="MCY4747388.1"/>
    <property type="molecule type" value="Genomic_DNA"/>
</dbReference>
<sequence length="620" mass="69326">MDIASPSMLTLSVPQALQADWAQLMDDVKARRLALPALMTRAAELQAQGHGELAGELYRAWVDHDDSPLRLAALYNLGTVWSGLGRHQDAEQVYREALAIKPDFLQARVNLGHQLENQGRKDEALQTWQEAADSTTTAEFMGSSAHGLRLHALKNMARLLEQERRFPEAEALMRRSLALQADQPDVLQHYVHIRQKQCAWPVYEPVGEVTTNQLLCNTSLLAMLSYSDDPALQLMTAQRFVHEKVAKISAPPLHSRVKREGRVRIGYLSGDLRMHAVGFLTPEIFELHDRSRFEVFAFCWSGDDGSAQQARIRRAMDHVIPLQGRSDEQAAELIASCGIDVLVDLQGLTNGARPDILARRPAPVQVGYLGLPATSALPGVDWIIADRYVMPPEYLPYCTERPIYLKHCYQSSDRQRPVGPTPTRAQVGLPDEGFVFCSFNNNHKYTQPMFEAWMRILAAVPGSLLWLLADNDKARQNMLAQAERMGVAAERLFFAPRAAPPDYLARFQLADLVLDTFPFNAGTTANDCLWMGTPILSLSGRSYISRMAGSLLTAVGLPELAVNSLAEYERMAITIGRQPARAQSYKRYLAEHGRSSPLFDMPALVRDMEDQFEQLALARR</sequence>
<gene>
    <name evidence="1" type="ORF">NYO99_20620</name>
</gene>
<dbReference type="Proteomes" id="UP001076464">
    <property type="component" value="Unassembled WGS sequence"/>
</dbReference>
<evidence type="ECO:0000313" key="2">
    <source>
        <dbReference type="Proteomes" id="UP001076464"/>
    </source>
</evidence>
<comment type="caution">
    <text evidence="1">The sequence shown here is derived from an EMBL/GenBank/DDBJ whole genome shotgun (WGS) entry which is preliminary data.</text>
</comment>